<dbReference type="AlphaFoldDB" id="A0A1V1NTA8"/>
<reference evidence="2" key="1">
    <citation type="submission" date="2012-11" db="EMBL/GenBank/DDBJ databases">
        <authorList>
            <person name="Lucero-Rivera Y.E."/>
            <person name="Tovar-Ramirez D."/>
        </authorList>
    </citation>
    <scope>NUCLEOTIDE SEQUENCE [LARGE SCALE GENOMIC DNA]</scope>
    <source>
        <strain evidence="2">Araruama</strain>
    </source>
</reference>
<protein>
    <submittedName>
        <fullName evidence="1">Uncharacterized protein</fullName>
    </submittedName>
</protein>
<proteinExistence type="predicted"/>
<evidence type="ECO:0000313" key="2">
    <source>
        <dbReference type="Proteomes" id="UP000189670"/>
    </source>
</evidence>
<gene>
    <name evidence="1" type="ORF">OMM_13652</name>
</gene>
<dbReference type="Proteomes" id="UP000189670">
    <property type="component" value="Unassembled WGS sequence"/>
</dbReference>
<organism evidence="1 2">
    <name type="scientific">Candidatus Magnetoglobus multicellularis str. Araruama</name>
    <dbReference type="NCBI Taxonomy" id="890399"/>
    <lineage>
        <taxon>Bacteria</taxon>
        <taxon>Pseudomonadati</taxon>
        <taxon>Thermodesulfobacteriota</taxon>
        <taxon>Desulfobacteria</taxon>
        <taxon>Desulfobacterales</taxon>
        <taxon>Desulfobacteraceae</taxon>
        <taxon>Candidatus Magnetoglobus</taxon>
    </lineage>
</organism>
<comment type="caution">
    <text evidence="1">The sequence shown here is derived from an EMBL/GenBank/DDBJ whole genome shotgun (WGS) entry which is preliminary data.</text>
</comment>
<name>A0A1V1NTA8_9BACT</name>
<sequence>MENLNWFTNQLSSFENEIWYANQHSRRLQDFRDKLRVKWADNASKELNKRYFNPHEQDLSKMLSQYKAERLNLIEMQSHASAAYEMSEKFLKIP</sequence>
<dbReference type="EMBL" id="ATBP01002464">
    <property type="protein sequence ID" value="ETR65830.1"/>
    <property type="molecule type" value="Genomic_DNA"/>
</dbReference>
<evidence type="ECO:0000313" key="1">
    <source>
        <dbReference type="EMBL" id="ETR65830.1"/>
    </source>
</evidence>
<accession>A0A1V1NTA8</accession>